<dbReference type="FunFam" id="3.30.70.360:FF:000001">
    <property type="entry name" value="N-acetyldiaminopimelate deacetylase"/>
    <property type="match status" value="1"/>
</dbReference>
<feature type="binding site" evidence="2">
    <location>
        <position position="392"/>
    </location>
    <ligand>
        <name>Mn(2+)</name>
        <dbReference type="ChEBI" id="CHEBI:29035"/>
        <label>2</label>
    </ligand>
</feature>
<dbReference type="AlphaFoldDB" id="A0A1B8SBD8"/>
<dbReference type="Gene3D" id="3.30.70.360">
    <property type="match status" value="1"/>
</dbReference>
<evidence type="ECO:0000313" key="7">
    <source>
        <dbReference type="Proteomes" id="UP000192713"/>
    </source>
</evidence>
<dbReference type="OrthoDB" id="9777385at2"/>
<dbReference type="InterPro" id="IPR017439">
    <property type="entry name" value="Amidohydrolase"/>
</dbReference>
<dbReference type="PANTHER" id="PTHR11014:SF63">
    <property type="entry name" value="METALLOPEPTIDASE, PUTATIVE (AFU_ORTHOLOGUE AFUA_6G09600)-RELATED"/>
    <property type="match status" value="1"/>
</dbReference>
<dbReference type="GO" id="GO:0050118">
    <property type="term" value="F:N-acetyldiaminopimelate deacetylase activity"/>
    <property type="evidence" value="ECO:0007669"/>
    <property type="project" value="UniProtKB-ARBA"/>
</dbReference>
<dbReference type="InterPro" id="IPR002933">
    <property type="entry name" value="Peptidase_M20"/>
</dbReference>
<evidence type="ECO:0000259" key="3">
    <source>
        <dbReference type="Pfam" id="PF07687"/>
    </source>
</evidence>
<organism evidence="4 6">
    <name type="scientific">Mycolicibacter kumamotonensis</name>
    <dbReference type="NCBI Taxonomy" id="354243"/>
    <lineage>
        <taxon>Bacteria</taxon>
        <taxon>Bacillati</taxon>
        <taxon>Actinomycetota</taxon>
        <taxon>Actinomycetes</taxon>
        <taxon>Mycobacteriales</taxon>
        <taxon>Mycobacteriaceae</taxon>
        <taxon>Mycolicibacter</taxon>
    </lineage>
</organism>
<accession>A0A1B8SBD8</accession>
<feature type="binding site" evidence="2">
    <location>
        <position position="116"/>
    </location>
    <ligand>
        <name>Mn(2+)</name>
        <dbReference type="ChEBI" id="CHEBI:29035"/>
        <label>2</label>
    </ligand>
</feature>
<dbReference type="InterPro" id="IPR011650">
    <property type="entry name" value="Peptidase_M20_dimer"/>
</dbReference>
<dbReference type="SUPFAM" id="SSF55031">
    <property type="entry name" value="Bacterial exopeptidase dimerisation domain"/>
    <property type="match status" value="1"/>
</dbReference>
<evidence type="ECO:0000256" key="2">
    <source>
        <dbReference type="PIRSR" id="PIRSR005962-1"/>
    </source>
</evidence>
<dbReference type="PANTHER" id="PTHR11014">
    <property type="entry name" value="PEPTIDASE M20 FAMILY MEMBER"/>
    <property type="match status" value="1"/>
</dbReference>
<dbReference type="Gene3D" id="3.40.630.10">
    <property type="entry name" value="Zn peptidases"/>
    <property type="match status" value="1"/>
</dbReference>
<evidence type="ECO:0000313" key="6">
    <source>
        <dbReference type="Proteomes" id="UP000092668"/>
    </source>
</evidence>
<comment type="cofactor">
    <cofactor evidence="2">
        <name>Mn(2+)</name>
        <dbReference type="ChEBI" id="CHEBI:29035"/>
    </cofactor>
    <text evidence="2">The Mn(2+) ion enhances activity.</text>
</comment>
<dbReference type="Proteomes" id="UP000092668">
    <property type="component" value="Unassembled WGS sequence"/>
</dbReference>
<reference evidence="4 6" key="1">
    <citation type="submission" date="2015-06" db="EMBL/GenBank/DDBJ databases">
        <title>Genome sequence of Mycobacterium kumamotonense strain Roo.</title>
        <authorList>
            <person name="Greninger A.L."/>
            <person name="Cunningham G."/>
            <person name="Miller S."/>
        </authorList>
    </citation>
    <scope>NUCLEOTIDE SEQUENCE [LARGE SCALE GENOMIC DNA]</scope>
    <source>
        <strain evidence="4 6">Roo</strain>
    </source>
</reference>
<evidence type="ECO:0000313" key="4">
    <source>
        <dbReference type="EMBL" id="OBY30027.1"/>
    </source>
</evidence>
<sequence length="421" mass="43885">MTRHEHRRDVERIVAAETPRLIEVFKDLHRNPELGFAEIRTAGIVAQALTDLGFTVTTGIGGTGVVAILERGPGPVVMYRADMDALAVRETSGLDYASTVRVTNDDGSQSPVGHVCGHDAHVTWMLGMAKVLAETAWSGTAVLIGQPAEELISGARAMVDGGLYAVAPQPDSFVAMHTAPVPVGMVAAVGGERMAGTDQLEIVFHGIGGHGSLPQLAKDPVLMAAQAVVAFQSIISRSIAPHESAVLTVGSVQAGASYNVIPDRARLLANLRWFNPQVREQLLSGIRAISEGIARGAGMPDELMPVITMGGGSTPLVNDAALTARVAATLGGVLGEQNVITDLPAITGSEDCHLLKGPHRDVPLAYLLVGVADPQVYADAAAQGKLFPYSPHSPDYVVDLAAIPLGARIAALAMLELLATG</sequence>
<keyword evidence="6" id="KW-1185">Reference proteome</keyword>
<keyword evidence="1 4" id="KW-0378">Hydrolase</keyword>
<evidence type="ECO:0000313" key="5">
    <source>
        <dbReference type="EMBL" id="ORA77578.1"/>
    </source>
</evidence>
<dbReference type="EMBL" id="LFOE01000041">
    <property type="protein sequence ID" value="OBY30027.1"/>
    <property type="molecule type" value="Genomic_DNA"/>
</dbReference>
<gene>
    <name evidence="4" type="ORF">ACT18_19810</name>
    <name evidence="5" type="ORF">BST28_17400</name>
</gene>
<dbReference type="SUPFAM" id="SSF53187">
    <property type="entry name" value="Zn-dependent exopeptidases"/>
    <property type="match status" value="1"/>
</dbReference>
<proteinExistence type="predicted"/>
<dbReference type="InterPro" id="IPR036264">
    <property type="entry name" value="Bact_exopeptidase_dim_dom"/>
</dbReference>
<feature type="binding site" evidence="2">
    <location>
        <position position="150"/>
    </location>
    <ligand>
        <name>Mn(2+)</name>
        <dbReference type="ChEBI" id="CHEBI:29035"/>
        <label>2</label>
    </ligand>
</feature>
<evidence type="ECO:0000256" key="1">
    <source>
        <dbReference type="ARBA" id="ARBA00022801"/>
    </source>
</evidence>
<dbReference type="RefSeq" id="WP_019737958.1">
    <property type="nucleotide sequence ID" value="NZ_LFOE01000041.1"/>
</dbReference>
<dbReference type="NCBIfam" id="TIGR01891">
    <property type="entry name" value="amidohydrolases"/>
    <property type="match status" value="1"/>
</dbReference>
<protein>
    <submittedName>
        <fullName evidence="4">Amidohydrolase</fullName>
    </submittedName>
</protein>
<dbReference type="GO" id="GO:0046872">
    <property type="term" value="F:metal ion binding"/>
    <property type="evidence" value="ECO:0007669"/>
    <property type="project" value="UniProtKB-KW"/>
</dbReference>
<dbReference type="GO" id="GO:0019877">
    <property type="term" value="P:diaminopimelate biosynthetic process"/>
    <property type="evidence" value="ECO:0007669"/>
    <property type="project" value="UniProtKB-ARBA"/>
</dbReference>
<feature type="binding site" evidence="2">
    <location>
        <position position="177"/>
    </location>
    <ligand>
        <name>Mn(2+)</name>
        <dbReference type="ChEBI" id="CHEBI:29035"/>
        <label>2</label>
    </ligand>
</feature>
<dbReference type="PATRIC" id="fig|354243.3.peg.4093"/>
<reference evidence="5 7" key="2">
    <citation type="submission" date="2017-02" db="EMBL/GenBank/DDBJ databases">
        <title>The new phylogeny of genus Mycobacterium.</title>
        <authorList>
            <person name="Tortoli E."/>
            <person name="Trovato A."/>
            <person name="Cirillo D.M."/>
        </authorList>
    </citation>
    <scope>NUCLEOTIDE SEQUENCE [LARGE SCALE GENOMIC DNA]</scope>
    <source>
        <strain evidence="5 7">DSM 45093</strain>
    </source>
</reference>
<dbReference type="EMBL" id="MVHU01000030">
    <property type="protein sequence ID" value="ORA77578.1"/>
    <property type="molecule type" value="Genomic_DNA"/>
</dbReference>
<dbReference type="Pfam" id="PF01546">
    <property type="entry name" value="Peptidase_M20"/>
    <property type="match status" value="1"/>
</dbReference>
<dbReference type="Pfam" id="PF07687">
    <property type="entry name" value="M20_dimer"/>
    <property type="match status" value="1"/>
</dbReference>
<feature type="binding site" evidence="2">
    <location>
        <position position="118"/>
    </location>
    <ligand>
        <name>Mn(2+)</name>
        <dbReference type="ChEBI" id="CHEBI:29035"/>
        <label>2</label>
    </ligand>
</feature>
<name>A0A1B8SBD8_9MYCO</name>
<keyword evidence="2" id="KW-0479">Metal-binding</keyword>
<dbReference type="STRING" id="354243.BST28_17400"/>
<keyword evidence="2" id="KW-0464">Manganese</keyword>
<dbReference type="PIRSF" id="PIRSF005962">
    <property type="entry name" value="Pept_M20D_amidohydro"/>
    <property type="match status" value="1"/>
</dbReference>
<comment type="caution">
    <text evidence="4">The sequence shown here is derived from an EMBL/GenBank/DDBJ whole genome shotgun (WGS) entry which is preliminary data.</text>
</comment>
<feature type="domain" description="Peptidase M20 dimerisation" evidence="3">
    <location>
        <begin position="199"/>
        <end position="291"/>
    </location>
</feature>
<dbReference type="Proteomes" id="UP000192713">
    <property type="component" value="Unassembled WGS sequence"/>
</dbReference>